<organism evidence="1 2">
    <name type="scientific">Musa balbisiana</name>
    <name type="common">Banana</name>
    <dbReference type="NCBI Taxonomy" id="52838"/>
    <lineage>
        <taxon>Eukaryota</taxon>
        <taxon>Viridiplantae</taxon>
        <taxon>Streptophyta</taxon>
        <taxon>Embryophyta</taxon>
        <taxon>Tracheophyta</taxon>
        <taxon>Spermatophyta</taxon>
        <taxon>Magnoliopsida</taxon>
        <taxon>Liliopsida</taxon>
        <taxon>Zingiberales</taxon>
        <taxon>Musaceae</taxon>
        <taxon>Musa</taxon>
    </lineage>
</organism>
<sequence length="70" mass="7763">MMRSTSRIVFIQAYVGRAISEHGMYFVNGKGEARDSWTSLDQGVIHVTEADTGTLSKLGVRNEYVNLVAK</sequence>
<keyword evidence="2" id="KW-1185">Reference proteome</keyword>
<comment type="caution">
    <text evidence="1">The sequence shown here is derived from an EMBL/GenBank/DDBJ whole genome shotgun (WGS) entry which is preliminary data.</text>
</comment>
<dbReference type="EMBL" id="PYDT01000008">
    <property type="protein sequence ID" value="THU53081.1"/>
    <property type="molecule type" value="Genomic_DNA"/>
</dbReference>
<proteinExistence type="predicted"/>
<reference evidence="1 2" key="1">
    <citation type="journal article" date="2019" name="Nat. Plants">
        <title>Genome sequencing of Musa balbisiana reveals subgenome evolution and function divergence in polyploid bananas.</title>
        <authorList>
            <person name="Yao X."/>
        </authorList>
    </citation>
    <scope>NUCLEOTIDE SEQUENCE [LARGE SCALE GENOMIC DNA]</scope>
    <source>
        <strain evidence="2">cv. DH-PKW</strain>
        <tissue evidence="1">Leaves</tissue>
    </source>
</reference>
<gene>
    <name evidence="1" type="ORF">C4D60_Mb10t10670</name>
</gene>
<name>A0A4S8IW78_MUSBA</name>
<dbReference type="AlphaFoldDB" id="A0A4S8IW78"/>
<evidence type="ECO:0000313" key="1">
    <source>
        <dbReference type="EMBL" id="THU53081.1"/>
    </source>
</evidence>
<evidence type="ECO:0000313" key="2">
    <source>
        <dbReference type="Proteomes" id="UP000317650"/>
    </source>
</evidence>
<accession>A0A4S8IW78</accession>
<protein>
    <submittedName>
        <fullName evidence="1">Uncharacterized protein</fullName>
    </submittedName>
</protein>
<dbReference type="Proteomes" id="UP000317650">
    <property type="component" value="Chromosome 10"/>
</dbReference>